<dbReference type="AlphaFoldDB" id="A0A9P5VQ52"/>
<dbReference type="InterPro" id="IPR016024">
    <property type="entry name" value="ARM-type_fold"/>
</dbReference>
<dbReference type="Proteomes" id="UP000696485">
    <property type="component" value="Unassembled WGS sequence"/>
</dbReference>
<evidence type="ECO:0000313" key="5">
    <source>
        <dbReference type="Proteomes" id="UP000696485"/>
    </source>
</evidence>
<keyword evidence="1" id="KW-0175">Coiled coil</keyword>
<evidence type="ECO:0000256" key="2">
    <source>
        <dbReference type="SAM" id="MobiDB-lite"/>
    </source>
</evidence>
<feature type="compositionally biased region" description="Polar residues" evidence="2">
    <location>
        <begin position="221"/>
        <end position="232"/>
    </location>
</feature>
<dbReference type="SMART" id="SM00515">
    <property type="entry name" value="eIF5C"/>
    <property type="match status" value="1"/>
</dbReference>
<gene>
    <name evidence="4" type="ORF">BG006_009054</name>
</gene>
<sequence>MKGKVVLAQQQQDSQQQQQPYLYNDDNFSYPQNTRMTTYHARPHFQPQQQNQSRHQKRNSYHDNAGQKHQYLQQQFYQQQYHDYYYQYSHHAQDMCHYNNSNNGTSYSNGHVYSRFSCNGNSNSDHHQRSFMRCASAKDEVPASPVATSAASTPTIAPSKSTSVTHGPLPELVVSTDTPLSSHKAHSSTTSSSSKSSSQVPMVSEGKAKDTQSSPPVPSEMESTQLAQNRQDQSSDRAGKKGDAALQRLQPAAELDLGLCPPAVDSDVSCSSSLRGSSDCEDDDKGLLGSDSNDDSVLEEEDPFALDKRSRRTRSMQRLVAKNKTLKSSLAQAKADLASERHNRAVIDQIYLKIKKELNAKLEAEELKNVNLRAELEQMTMDMQDLREKSQSSSYKIGYDSSPYSLTNGLSGIGGLMLHHSSIIDDQDDDDVDDGPIIRNVSERRTASDFLDGNKDITAELDDDEDSACYLQDESFGFGKTRKSLDKVETDEENDEVSKDSKPVDRKVTFVTPDSNLLPTPPPAASIGGSAPARDDRDDNEDEDDEAPCTMMEILMRKQRSQSPEDQVQDPPADVNETFDSMAHKFLHQALHAKFTPARTILQLDDLLLKYDAVPENLVFVLAQEFMKWWEAERIEAGGPVSGGWGTGSVLMPDTGDRVSAKNAIETKFKAIYVPLLLNYVASHKEQMMLLEKLENYARSSDKLMRNHVNQLIALYKFDVLDADAILEWWKQLKEPRTVFGHDDGIRSMSSKFVAWLEDEEESEEEDSDSDSDSDDDSDDDDEEDSDDEEPMADFDAVDGGQGKILGLDLLQEELLSSPRNSLQFLDEDLARKGELMVIGSDDGIDDASTNSSLERLEECERKRRISFCTNNVYIHQNGHVKVKKAPEVDEHGKKLVQCPPMEEKDESEEDENGDDDNDEDDDDK</sequence>
<dbReference type="SUPFAM" id="SSF48371">
    <property type="entry name" value="ARM repeat"/>
    <property type="match status" value="1"/>
</dbReference>
<feature type="compositionally biased region" description="Acidic residues" evidence="2">
    <location>
        <begin position="904"/>
        <end position="925"/>
    </location>
</feature>
<keyword evidence="5" id="KW-1185">Reference proteome</keyword>
<feature type="compositionally biased region" description="Low complexity" evidence="2">
    <location>
        <begin position="9"/>
        <end position="19"/>
    </location>
</feature>
<feature type="coiled-coil region" evidence="1">
    <location>
        <begin position="316"/>
        <end position="389"/>
    </location>
</feature>
<feature type="compositionally biased region" description="Low complexity" evidence="2">
    <location>
        <begin position="187"/>
        <end position="198"/>
    </location>
</feature>
<dbReference type="Pfam" id="PF02020">
    <property type="entry name" value="W2"/>
    <property type="match status" value="1"/>
</dbReference>
<accession>A0A9P5VQ52</accession>
<dbReference type="PANTHER" id="PTHR23216">
    <property type="entry name" value="NUCLEOLAR AND COILED-BODY PHOSPHOPROTEIN 1"/>
    <property type="match status" value="1"/>
</dbReference>
<feature type="region of interest" description="Disordered" evidence="2">
    <location>
        <begin position="885"/>
        <end position="925"/>
    </location>
</feature>
<name>A0A9P5VQ52_9FUNG</name>
<dbReference type="InterPro" id="IPR039191">
    <property type="entry name" value="Nopp140-like"/>
</dbReference>
<feature type="compositionally biased region" description="Basic and acidic residues" evidence="2">
    <location>
        <begin position="233"/>
        <end position="242"/>
    </location>
</feature>
<feature type="region of interest" description="Disordered" evidence="2">
    <location>
        <begin position="485"/>
        <end position="545"/>
    </location>
</feature>
<evidence type="ECO:0000259" key="3">
    <source>
        <dbReference type="PROSITE" id="PS51363"/>
    </source>
</evidence>
<feature type="compositionally biased region" description="Basic and acidic residues" evidence="2">
    <location>
        <begin position="496"/>
        <end position="508"/>
    </location>
</feature>
<protein>
    <recommendedName>
        <fullName evidence="3">W2 domain-containing protein</fullName>
    </recommendedName>
</protein>
<feature type="region of interest" description="Disordered" evidence="2">
    <location>
        <begin position="266"/>
        <end position="315"/>
    </location>
</feature>
<feature type="region of interest" description="Disordered" evidence="2">
    <location>
        <begin position="1"/>
        <end position="33"/>
    </location>
</feature>
<evidence type="ECO:0000313" key="4">
    <source>
        <dbReference type="EMBL" id="KAF9336316.1"/>
    </source>
</evidence>
<dbReference type="GO" id="GO:0005730">
    <property type="term" value="C:nucleolus"/>
    <property type="evidence" value="ECO:0007669"/>
    <property type="project" value="InterPro"/>
</dbReference>
<dbReference type="Gene3D" id="1.25.40.180">
    <property type="match status" value="1"/>
</dbReference>
<comment type="caution">
    <text evidence="4">The sequence shown here is derived from an EMBL/GenBank/DDBJ whole genome shotgun (WGS) entry which is preliminary data.</text>
</comment>
<dbReference type="EMBL" id="JAAAUY010000064">
    <property type="protein sequence ID" value="KAF9336316.1"/>
    <property type="molecule type" value="Genomic_DNA"/>
</dbReference>
<proteinExistence type="predicted"/>
<feature type="compositionally biased region" description="Low complexity" evidence="2">
    <location>
        <begin position="145"/>
        <end position="163"/>
    </location>
</feature>
<dbReference type="InterPro" id="IPR003307">
    <property type="entry name" value="W2_domain"/>
</dbReference>
<feature type="region of interest" description="Disordered" evidence="2">
    <location>
        <begin position="145"/>
        <end position="242"/>
    </location>
</feature>
<feature type="compositionally biased region" description="Acidic residues" evidence="2">
    <location>
        <begin position="757"/>
        <end position="797"/>
    </location>
</feature>
<reference evidence="4" key="1">
    <citation type="journal article" date="2020" name="Fungal Divers.">
        <title>Resolving the Mortierellaceae phylogeny through synthesis of multi-gene phylogenetics and phylogenomics.</title>
        <authorList>
            <person name="Vandepol N."/>
            <person name="Liber J."/>
            <person name="Desiro A."/>
            <person name="Na H."/>
            <person name="Kennedy M."/>
            <person name="Barry K."/>
            <person name="Grigoriev I.V."/>
            <person name="Miller A.N."/>
            <person name="O'Donnell K."/>
            <person name="Stajich J.E."/>
            <person name="Bonito G."/>
        </authorList>
    </citation>
    <scope>NUCLEOTIDE SEQUENCE</scope>
    <source>
        <strain evidence="4">NVP1</strain>
    </source>
</reference>
<feature type="compositionally biased region" description="Acidic residues" evidence="2">
    <location>
        <begin position="292"/>
        <end position="304"/>
    </location>
</feature>
<feature type="domain" description="W2" evidence="3">
    <location>
        <begin position="573"/>
        <end position="767"/>
    </location>
</feature>
<evidence type="ECO:0000256" key="1">
    <source>
        <dbReference type="SAM" id="Coils"/>
    </source>
</evidence>
<dbReference type="PANTHER" id="PTHR23216:SF1">
    <property type="entry name" value="NUCLEOLAR AND COILED-BODY PHOSPHOPROTEIN 1"/>
    <property type="match status" value="1"/>
</dbReference>
<dbReference type="PROSITE" id="PS51363">
    <property type="entry name" value="W2"/>
    <property type="match status" value="1"/>
</dbReference>
<feature type="compositionally biased region" description="Basic and acidic residues" evidence="2">
    <location>
        <begin position="885"/>
        <end position="894"/>
    </location>
</feature>
<organism evidence="4 5">
    <name type="scientific">Podila minutissima</name>
    <dbReference type="NCBI Taxonomy" id="64525"/>
    <lineage>
        <taxon>Eukaryota</taxon>
        <taxon>Fungi</taxon>
        <taxon>Fungi incertae sedis</taxon>
        <taxon>Mucoromycota</taxon>
        <taxon>Mortierellomycotina</taxon>
        <taxon>Mortierellomycetes</taxon>
        <taxon>Mortierellales</taxon>
        <taxon>Mortierellaceae</taxon>
        <taxon>Podila</taxon>
    </lineage>
</organism>
<feature type="compositionally biased region" description="Low complexity" evidence="2">
    <location>
        <begin position="266"/>
        <end position="277"/>
    </location>
</feature>
<feature type="region of interest" description="Disordered" evidence="2">
    <location>
        <begin position="757"/>
        <end position="801"/>
    </location>
</feature>